<dbReference type="PROSITE" id="PS50075">
    <property type="entry name" value="CARRIER"/>
    <property type="match status" value="2"/>
</dbReference>
<dbReference type="Pfam" id="PF14765">
    <property type="entry name" value="PS-DH"/>
    <property type="match status" value="1"/>
</dbReference>
<dbReference type="PANTHER" id="PTHR43775">
    <property type="entry name" value="FATTY ACID SYNTHASE"/>
    <property type="match status" value="1"/>
</dbReference>
<dbReference type="SMART" id="SM01294">
    <property type="entry name" value="PKS_PP_betabranch"/>
    <property type="match status" value="2"/>
</dbReference>
<evidence type="ECO:0000256" key="11">
    <source>
        <dbReference type="ARBA" id="ARBA00023315"/>
    </source>
</evidence>
<dbReference type="Gene3D" id="3.10.129.110">
    <property type="entry name" value="Polyketide synthase dehydratase"/>
    <property type="match status" value="3"/>
</dbReference>
<dbReference type="InterPro" id="IPR014043">
    <property type="entry name" value="Acyl_transferase_dom"/>
</dbReference>
<keyword evidence="10" id="KW-0511">Multifunctional enzyme</keyword>
<dbReference type="SUPFAM" id="SSF51735">
    <property type="entry name" value="NAD(P)-binding Rossmann-fold domains"/>
    <property type="match status" value="4"/>
</dbReference>
<keyword evidence="11" id="KW-0012">Acyltransferase</keyword>
<evidence type="ECO:0000256" key="7">
    <source>
        <dbReference type="ARBA" id="ARBA00022832"/>
    </source>
</evidence>
<dbReference type="SMART" id="SM00826">
    <property type="entry name" value="PKS_DH"/>
    <property type="match status" value="2"/>
</dbReference>
<dbReference type="Pfam" id="PF22953">
    <property type="entry name" value="SpnB_Rossmann"/>
    <property type="match status" value="2"/>
</dbReference>
<keyword evidence="8" id="KW-0443">Lipid metabolism</keyword>
<dbReference type="Pfam" id="PF00550">
    <property type="entry name" value="PP-binding"/>
    <property type="match status" value="2"/>
</dbReference>
<dbReference type="SUPFAM" id="SSF47336">
    <property type="entry name" value="ACP-like"/>
    <property type="match status" value="2"/>
</dbReference>
<evidence type="ECO:0000259" key="15">
    <source>
        <dbReference type="PROSITE" id="PS52004"/>
    </source>
</evidence>
<dbReference type="PROSITE" id="PS52004">
    <property type="entry name" value="KS3_2"/>
    <property type="match status" value="2"/>
</dbReference>
<dbReference type="EMBL" id="CP106982">
    <property type="protein sequence ID" value="UYF91764.1"/>
    <property type="molecule type" value="Genomic_DNA"/>
</dbReference>
<dbReference type="PANTHER" id="PTHR43775:SF51">
    <property type="entry name" value="INACTIVE PHENOLPHTHIOCEROL SYNTHESIS POLYKETIDE SYNTHASE TYPE I PKS1-RELATED"/>
    <property type="match status" value="1"/>
</dbReference>
<dbReference type="InterPro" id="IPR020806">
    <property type="entry name" value="PKS_PP-bd"/>
</dbReference>
<dbReference type="SMART" id="SM00822">
    <property type="entry name" value="PKS_KR"/>
    <property type="match status" value="2"/>
</dbReference>
<feature type="region of interest" description="C-terminal hotdog fold" evidence="12">
    <location>
        <begin position="1074"/>
        <end position="1214"/>
    </location>
</feature>
<dbReference type="PROSITE" id="PS52019">
    <property type="entry name" value="PKS_MFAS_DH"/>
    <property type="match status" value="1"/>
</dbReference>
<dbReference type="GeneID" id="83621662"/>
<dbReference type="FunFam" id="1.10.1200.10:FF:000007">
    <property type="entry name" value="Probable polyketide synthase pks17"/>
    <property type="match status" value="2"/>
</dbReference>
<evidence type="ECO:0000256" key="4">
    <source>
        <dbReference type="ARBA" id="ARBA00022450"/>
    </source>
</evidence>
<dbReference type="InterPro" id="IPR016036">
    <property type="entry name" value="Malonyl_transacylase_ACP-bd"/>
</dbReference>
<dbReference type="Pfam" id="PF21089">
    <property type="entry name" value="PKS_DH_N"/>
    <property type="match status" value="2"/>
</dbReference>
<dbReference type="InterPro" id="IPR016039">
    <property type="entry name" value="Thiolase-like"/>
</dbReference>
<accession>A0AA46PDC7</accession>
<organism evidence="17 18">
    <name type="scientific">Rhodococcus aetherivorans</name>
    <dbReference type="NCBI Taxonomy" id="191292"/>
    <lineage>
        <taxon>Bacteria</taxon>
        <taxon>Bacillati</taxon>
        <taxon>Actinomycetota</taxon>
        <taxon>Actinomycetes</taxon>
        <taxon>Mycobacteriales</taxon>
        <taxon>Nocardiaceae</taxon>
        <taxon>Rhodococcus</taxon>
    </lineage>
</organism>
<dbReference type="Pfam" id="PF16197">
    <property type="entry name" value="KAsynt_C_assoc"/>
    <property type="match status" value="2"/>
</dbReference>
<comment type="pathway">
    <text evidence="3">Lipid metabolism.</text>
</comment>
<dbReference type="InterPro" id="IPR049551">
    <property type="entry name" value="PKS_DH_C"/>
</dbReference>
<dbReference type="GO" id="GO:0006633">
    <property type="term" value="P:fatty acid biosynthetic process"/>
    <property type="evidence" value="ECO:0007669"/>
    <property type="project" value="InterPro"/>
</dbReference>
<feature type="domain" description="Carrier" evidence="14">
    <location>
        <begin position="1673"/>
        <end position="1748"/>
    </location>
</feature>
<dbReference type="InterPro" id="IPR049552">
    <property type="entry name" value="PKS_DH_N"/>
</dbReference>
<dbReference type="InterPro" id="IPR057326">
    <property type="entry name" value="KR_dom"/>
</dbReference>
<dbReference type="Gene3D" id="3.40.47.10">
    <property type="match status" value="2"/>
</dbReference>
<dbReference type="Gene3D" id="3.40.50.720">
    <property type="entry name" value="NAD(P)-binding Rossmann-like Domain"/>
    <property type="match status" value="2"/>
</dbReference>
<comment type="cofactor">
    <cofactor evidence="1">
        <name>pantetheine 4'-phosphate</name>
        <dbReference type="ChEBI" id="CHEBI:47942"/>
    </cofactor>
</comment>
<evidence type="ECO:0000259" key="14">
    <source>
        <dbReference type="PROSITE" id="PS50075"/>
    </source>
</evidence>
<dbReference type="SUPFAM" id="SSF55048">
    <property type="entry name" value="Probable ACP-binding domain of malonyl-CoA ACP transacylase"/>
    <property type="match status" value="2"/>
</dbReference>
<dbReference type="Gene3D" id="3.30.70.3290">
    <property type="match status" value="2"/>
</dbReference>
<evidence type="ECO:0000256" key="9">
    <source>
        <dbReference type="ARBA" id="ARBA00023194"/>
    </source>
</evidence>
<dbReference type="InterPro" id="IPR042104">
    <property type="entry name" value="PKS_dehydratase_sf"/>
</dbReference>
<gene>
    <name evidence="17" type="ORF">OCS65_14555</name>
</gene>
<feature type="compositionally biased region" description="Polar residues" evidence="13">
    <location>
        <begin position="1047"/>
        <end position="1062"/>
    </location>
</feature>
<dbReference type="InterPro" id="IPR009081">
    <property type="entry name" value="PP-bd_ACP"/>
</dbReference>
<dbReference type="SMART" id="SM00823">
    <property type="entry name" value="PKS_PP"/>
    <property type="match status" value="2"/>
</dbReference>
<evidence type="ECO:0000259" key="16">
    <source>
        <dbReference type="PROSITE" id="PS52019"/>
    </source>
</evidence>
<evidence type="ECO:0000256" key="10">
    <source>
        <dbReference type="ARBA" id="ARBA00023268"/>
    </source>
</evidence>
<keyword evidence="9" id="KW-0045">Antibiotic biosynthesis</keyword>
<dbReference type="GO" id="GO:0031177">
    <property type="term" value="F:phosphopantetheine binding"/>
    <property type="evidence" value="ECO:0007669"/>
    <property type="project" value="InterPro"/>
</dbReference>
<dbReference type="InterPro" id="IPR013968">
    <property type="entry name" value="PKS_KR"/>
</dbReference>
<dbReference type="InterPro" id="IPR014031">
    <property type="entry name" value="Ketoacyl_synth_C"/>
</dbReference>
<keyword evidence="7" id="KW-0276">Fatty acid metabolism</keyword>
<evidence type="ECO:0000313" key="18">
    <source>
        <dbReference type="Proteomes" id="UP001163947"/>
    </source>
</evidence>
<dbReference type="InterPro" id="IPR015083">
    <property type="entry name" value="NorB/c/GfsB-D-like_docking"/>
</dbReference>
<evidence type="ECO:0000256" key="1">
    <source>
        <dbReference type="ARBA" id="ARBA00001957"/>
    </source>
</evidence>
<dbReference type="InterPro" id="IPR020807">
    <property type="entry name" value="PKS_DH"/>
</dbReference>
<dbReference type="GO" id="GO:0004312">
    <property type="term" value="F:fatty acid synthase activity"/>
    <property type="evidence" value="ECO:0007669"/>
    <property type="project" value="TreeGrafter"/>
</dbReference>
<dbReference type="InterPro" id="IPR006162">
    <property type="entry name" value="Ppantetheine_attach_site"/>
</dbReference>
<feature type="domain" description="PKS/mFAS DH" evidence="16">
    <location>
        <begin position="937"/>
        <end position="1214"/>
    </location>
</feature>
<keyword evidence="5" id="KW-0597">Phosphoprotein</keyword>
<dbReference type="GO" id="GO:0033068">
    <property type="term" value="P:macrolide biosynthetic process"/>
    <property type="evidence" value="ECO:0007669"/>
    <property type="project" value="UniProtKB-ARBA"/>
</dbReference>
<dbReference type="Pfam" id="PF00698">
    <property type="entry name" value="Acyl_transf_1"/>
    <property type="match status" value="2"/>
</dbReference>
<dbReference type="InterPro" id="IPR055123">
    <property type="entry name" value="SpnB-like_Rossmann"/>
</dbReference>
<comment type="pathway">
    <text evidence="2">Antibiotic biosynthesis.</text>
</comment>
<dbReference type="RefSeq" id="WP_231772802.1">
    <property type="nucleotide sequence ID" value="NZ_CP088969.1"/>
</dbReference>
<dbReference type="InterPro" id="IPR036736">
    <property type="entry name" value="ACP-like_sf"/>
</dbReference>
<feature type="active site" description="Proton donor; for dehydratase activity" evidence="12">
    <location>
        <position position="1136"/>
    </location>
</feature>
<evidence type="ECO:0000256" key="13">
    <source>
        <dbReference type="SAM" id="MobiDB-lite"/>
    </source>
</evidence>
<sequence>MADDAKLLDYLKRVTAELYQAREKLREVEGVSREPIAVVGMGCRFPGGVRSPQDLWHLVESGSETVSGFPTDRGWEAADLYDPTGRQAGRTYTVQGSFLDDAAGFDPEVFGISPREALAMDPQQRLLLETSWETFEHAGIDPRSVHGRQIGVFTGLSGIDYSARAGGAPPEELAGYFITGTAMSVASGRVAYSFGLNGPAITVDTACSSSLVSVHLAMQALRNGECELALAGGATVMSTPAVFVEFSRQRGLAHDGRCKAFSAAADGTAWGEGAAILALERLSDAERNDRRILAVVRGSAVNQDGASNGLTAPSKQAQERVIRQALTDAGLGPADVDAVEAHGTGTTLGDPIEASALLAGYGRDRPPDRPLWLGSVKSNLGHTQAAAGVAGVIKMIMAMRHGVLPRTLHVDRPTPHVDWSAGSVSLLTENREWPATDRPRRAAVSSFGISGTNAHVVLERPTPPPDAAPTDGIDGSDDVVAWFVSGHTEPALRAQAHRLGDYVADHPELTPAQVAGPLLTSRATFDHRAAVLGTDRTALLSGLDALGRGAPDPGVITGVAVEAGDRPVFVFPGQGAQWVGMATELLESSPVFADSLRECADALAPHTGFALLDVLRDRDPAALDRADVVQPALFAVMVGLARLWHAHGVEPAAVVGHSQGEIAAAHVAGALTLPDAALVVAARSRVITESARRGGGMASVGLPADAVRQQIEPWAGTVEVAAINGPAATVVSGPGDALEVLVARWQADGVQARRITVDYASHCADVSVLRRPILDALAPITPQRSRIPFYSTVSGDMMDGTALDADYWYRNLRRPVRFEDATRSLARDGYRLFVESGSHPVLTVPLQETLDAAGIAGRALGTLRRDRAGLRQFTTALAEAHVSGAHIEWDRVGWARRDGGRPWVDLPTYAFQHRRYWLDSPAPQGDVTSAGMDTGGHPMLAASVELGDGRGVVFTGVLSPRRLPWLSDHAVSGTVILPGTAFVELALHAGNRVGFGRLDELALEAPARIPAEGDVALQVSVLADGDTGRATVSVHSRPVDAAQQTPWTRHATGTLTPGSETTDLAEHRWPPADVTPIDIGGLYGLLDEAGYGYGPSFRGLRAAWRRGDDLYGEVRLNGEDPAAAVAGYGIHPAVLDAALHLIALGTAATGARDLRLPFAWGTVQLHAVGATALRVHITPIGPDRYRISAYDAAGKPVLTADSLALRPLGDTRVPAAGTGDSLYRVAWMPVGAATTASADLVPLEEALTGGDHAGRVLWLACEPGDGPDMPTRVHAAAEATLRAVQSWLRADHLAETRLLVTTRLAVAVRDDDPIDVSAAPAWGLLGAVQHEHPNRITLVDLDAAAPALARPEVLATALACNEPQLAIRDGVLLAPMLAAVTPPDAAPESGPPPFGPGGTVVITGGTGTIGRLIARHLVARYGVRRLVLTGRHMLDAESAAALRADFTESGAEVSVAACDVADRAAVAALLAAIPDLSGVIHAAGVLDDATAATLTQDQLHAVLRPKADGAWHLHELTRDRELSAFVLFSSAAGVLGGAGQANYAAANVFLDALAQHRRVRGLPAIAMAWGLWARPSGMTSHLGAADLDRLRRTGIDTISPESGLTLFDAALAVNSPLVVPIRLATRSARVDGESIPPILRRVLGSRHRRAAAAEPPTGLAEELRALNPGERHSRLLDLVTTHVAAVLGHDGKEAIDPERAFKQLGFDSLTAVQLRNQLATATGVTLPATVVFDHPTAEALTRELEARLIGSAAAPQPTRPTRTRGDDELIAIVGMACRYPGRVYCPDDLWRLVRDGNDAVGPYPRNRGWNLDDVYHPDPDRSGTTYMSEGGFLYDADEFDAAFFGISPREAIAMDPQHRLLLESAWEALEQSGIPPNSPGLTDTGVYVGLMGGDYGFSLMTQRTVDAEGYLMTGTSNSVASGRISYTLGFTGPAVTVDTACSSSLVAVHLAARALRDGECALALAGGATVMATPGVLIEFSRQRGLAPDGRCKPFSDRADGTGLAEGAGMVVLERLGDARRNGHRVLAIVRGSAVNQDGASNGLTAPNGPSQERVIRRALADAALGPADIDAVEAHGTGTTLGDPIEAQALLAAYGHGRAGQPLWLGSVKSNIGHAQAAAGVAGVIKMVMAMRHGVLPPSLHSDAPTRHVDWPAGEVSLLAEPVAWPDTGRPRRAGVSSFGISGTNAHVILEQPPGAAPTEVAPRSATPLIWVISGKTGDALRAQAARLAEFLDSDEFVSQSGDDAPDLADLAYSLATTRSGFSHRAAVIGETRADLREGLARIVAGRPGGNVVAGTSTRGKTAFMFTGQGAQRIGMGRGLYDAYPVFAAALDDVCSAFDAHREIPLRQVIWGDTEGGAAKLDSTEYTQPALFAVEVALCRLLWEWGITPDYLIGHSIGEITAAHVAGVFSLPDAAALVGERGRLMQSTEPGRMIAVRARAGDVVTRIDGRVDLAAVNGAESVVLAGGERDVHAVASELSAAGMTTTSLRVERAFHSTLMEPILGQFATVVSNLTPQSPKMPVVSNVTGRLATVDELGSADYWTRHIRQPVRFHDGIRALDELGVTRCVEVGPGAALATHAAEIVPNAIATLPGHGDETHEIIEAVAAAYVQGITIDWDRVLPGRRRVDLPTYAFQRRSFWPSAPARNPGDPTELGLSPADHPLLGAAVTLDDDATLYTGQLSLERDTWLVAPPADDGDPPSTDGPRTVSPAVLVELTLHVARRAGLDHIDELTLHRPLILPSSGTASIRVLVSPAGNPDTRTVTISSNPGETDGADTWIPNASATIDDVVAGAPPRVPGDAEAEVHLDEGTDTSGFGIHPQLLHAALEPVLGRDGWPLTWSGIRLHTVGAEAVSVRFAPSEDGRYRVVTTGPGGGPVLTVDALRVVPRAVAADGAARAAPRRLHRLTWVRVEGASSERPRGPVAVLGAEGAGDRGLGAALPRYPDVGALRTAMECGPGDDDRRPWTVLVGCRTEGEHGPDATHELCARVLRLLQEWLDEDAVADSPLVIVTRNAMVTDDGQDRDARADLAAAAVWGLVGSAQNENPGRFLLIDLDDESDAEAVLTSASASGEPQLAARHNLLYAPRLRRMRAVDESGSPLDPRGTVLVTGGTGTVGSLVARHLVTEHGARNLVLTSRRGPDAEGCGRLRRELGGMGAEVSIVACDTSDESAVAGLLARIPSEHPLTAVIHAAGVLDDGTLASLTPERLDAVLRPKVDAAWHLHRLTAKCDVRAFVMFSSLAGILGAPGQANYAAANMFLDALAHHRRALGRPALSIAWGMWAPPSAMTDNLGAIDLVRARRSGLVPMTAADGLALFDSALTAGAPAVAAARFDPSGSAAPHVPAPMRGLIRESRPRAAGSDPVGTGSTASGPAEWAQRLADRSIPEQRHLMLDLVRAGAAAVLGYDASDSVDPDQAFKELGFDSLAAVALRNHLGAVTGLRLPPTMVFDHPSPRAVAEFLRAELIPDPVSVALADVDRLRATIAELGEDSAARSAIAQRLGNLLAEVAAADDTHADPVGRIRAATSEEILDMIDRGL</sequence>
<dbReference type="SUPFAM" id="SSF53901">
    <property type="entry name" value="Thiolase-like"/>
    <property type="match status" value="2"/>
</dbReference>
<dbReference type="Proteomes" id="UP001163947">
    <property type="component" value="Chromosome"/>
</dbReference>
<dbReference type="GO" id="GO:0004315">
    <property type="term" value="F:3-oxoacyl-[acyl-carrier-protein] synthase activity"/>
    <property type="evidence" value="ECO:0007669"/>
    <property type="project" value="InterPro"/>
</dbReference>
<dbReference type="FunFam" id="3.40.47.10:FF:000019">
    <property type="entry name" value="Polyketide synthase type I"/>
    <property type="match status" value="2"/>
</dbReference>
<dbReference type="InterPro" id="IPR018201">
    <property type="entry name" value="Ketoacyl_synth_AS"/>
</dbReference>
<keyword evidence="4" id="KW-0596">Phosphopantetheine</keyword>
<dbReference type="Gene3D" id="1.10.1200.10">
    <property type="entry name" value="ACP-like"/>
    <property type="match status" value="2"/>
</dbReference>
<dbReference type="SMART" id="SM00827">
    <property type="entry name" value="PKS_AT"/>
    <property type="match status" value="2"/>
</dbReference>
<dbReference type="SMART" id="SM00825">
    <property type="entry name" value="PKS_KS"/>
    <property type="match status" value="2"/>
</dbReference>
<dbReference type="InterPro" id="IPR001227">
    <property type="entry name" value="Ac_transferase_dom_sf"/>
</dbReference>
<dbReference type="Pfam" id="PF08659">
    <property type="entry name" value="KR"/>
    <property type="match status" value="2"/>
</dbReference>
<dbReference type="InterPro" id="IPR050091">
    <property type="entry name" value="PKS_NRPS_Biosynth_Enz"/>
</dbReference>
<evidence type="ECO:0000256" key="3">
    <source>
        <dbReference type="ARBA" id="ARBA00005189"/>
    </source>
</evidence>
<feature type="active site" description="Proton acceptor; for dehydratase activity" evidence="12">
    <location>
        <position position="969"/>
    </location>
</feature>
<reference evidence="17" key="1">
    <citation type="submission" date="2022-09" db="EMBL/GenBank/DDBJ databases">
        <title>The genome sequence of Rhodococcus aetherivorans N1.</title>
        <authorList>
            <person name="Jiang W."/>
        </authorList>
    </citation>
    <scope>NUCLEOTIDE SEQUENCE</scope>
    <source>
        <strain evidence="17">N1</strain>
    </source>
</reference>
<dbReference type="FunFam" id="3.40.366.10:FF:000002">
    <property type="entry name" value="Probable polyketide synthase 2"/>
    <property type="match status" value="1"/>
</dbReference>
<feature type="domain" description="Ketosynthase family 3 (KS3)" evidence="15">
    <location>
        <begin position="1767"/>
        <end position="2193"/>
    </location>
</feature>
<feature type="domain" description="Carrier" evidence="14">
    <location>
        <begin position="3390"/>
        <end position="3465"/>
    </location>
</feature>
<dbReference type="Gene3D" id="3.40.366.10">
    <property type="entry name" value="Malonyl-Coenzyme A Acyl Carrier Protein, domain 2"/>
    <property type="match status" value="2"/>
</dbReference>
<dbReference type="CDD" id="cd08956">
    <property type="entry name" value="KR_3_FAS_SDR_x"/>
    <property type="match status" value="2"/>
</dbReference>
<dbReference type="PROSITE" id="PS00606">
    <property type="entry name" value="KS3_1"/>
    <property type="match status" value="2"/>
</dbReference>
<dbReference type="InterPro" id="IPR032821">
    <property type="entry name" value="PKS_assoc"/>
</dbReference>
<evidence type="ECO:0000313" key="17">
    <source>
        <dbReference type="EMBL" id="UYF91764.1"/>
    </source>
</evidence>
<dbReference type="InterPro" id="IPR016035">
    <property type="entry name" value="Acyl_Trfase/lysoPLipase"/>
</dbReference>
<proteinExistence type="predicted"/>
<dbReference type="CDD" id="cd00833">
    <property type="entry name" value="PKS"/>
    <property type="match status" value="2"/>
</dbReference>
<dbReference type="PROSITE" id="PS00012">
    <property type="entry name" value="PHOSPHOPANTETHEINE"/>
    <property type="match status" value="2"/>
</dbReference>
<dbReference type="Pfam" id="PF00109">
    <property type="entry name" value="ketoacyl-synt"/>
    <property type="match status" value="2"/>
</dbReference>
<feature type="region of interest" description="N-terminal hotdog fold" evidence="12">
    <location>
        <begin position="937"/>
        <end position="1062"/>
    </location>
</feature>
<feature type="region of interest" description="Disordered" evidence="13">
    <location>
        <begin position="1047"/>
        <end position="1070"/>
    </location>
</feature>
<evidence type="ECO:0000256" key="5">
    <source>
        <dbReference type="ARBA" id="ARBA00022553"/>
    </source>
</evidence>
<dbReference type="Pfam" id="PF02801">
    <property type="entry name" value="Ketoacyl-synt_C"/>
    <property type="match status" value="2"/>
</dbReference>
<evidence type="ECO:0000256" key="8">
    <source>
        <dbReference type="ARBA" id="ARBA00023098"/>
    </source>
</evidence>
<feature type="domain" description="Ketosynthase family 3 (KS3)" evidence="15">
    <location>
        <begin position="33"/>
        <end position="460"/>
    </location>
</feature>
<dbReference type="SUPFAM" id="SSF52151">
    <property type="entry name" value="FabD/lysophospholipase-like"/>
    <property type="match status" value="2"/>
</dbReference>
<name>A0AA46PDC7_9NOCA</name>
<dbReference type="InterPro" id="IPR049900">
    <property type="entry name" value="PKS_mFAS_DH"/>
</dbReference>
<evidence type="ECO:0000256" key="12">
    <source>
        <dbReference type="PROSITE-ProRule" id="PRU01363"/>
    </source>
</evidence>
<evidence type="ECO:0000256" key="6">
    <source>
        <dbReference type="ARBA" id="ARBA00022679"/>
    </source>
</evidence>
<dbReference type="InterPro" id="IPR014030">
    <property type="entry name" value="Ketoacyl_synth_N"/>
</dbReference>
<dbReference type="Pfam" id="PF08990">
    <property type="entry name" value="Docking"/>
    <property type="match status" value="1"/>
</dbReference>
<keyword evidence="6" id="KW-0808">Transferase</keyword>
<evidence type="ECO:0000256" key="2">
    <source>
        <dbReference type="ARBA" id="ARBA00004792"/>
    </source>
</evidence>
<protein>
    <submittedName>
        <fullName evidence="17">Type I polyketide synthase</fullName>
    </submittedName>
</protein>
<dbReference type="InterPro" id="IPR036291">
    <property type="entry name" value="NAD(P)-bd_dom_sf"/>
</dbReference>
<feature type="region of interest" description="Disordered" evidence="13">
    <location>
        <begin position="3355"/>
        <end position="3377"/>
    </location>
</feature>
<dbReference type="InterPro" id="IPR020841">
    <property type="entry name" value="PKS_Beta-ketoAc_synthase_dom"/>
</dbReference>